<accession>A0A2W3ZDS3</accession>
<keyword evidence="2" id="KW-0812">Transmembrane</keyword>
<keyword evidence="2" id="KW-0472">Membrane</keyword>
<name>A0A2W3ZDS3_9ENTE</name>
<gene>
    <name evidence="3" type="ORF">CI088_11295</name>
</gene>
<sequence>MILREFFDDKSIQSLFSFEGSFWGFGLDEKGMGMLHSVLTIPFSLAKMLANMVDTAIEKLYTLNLLSESVDSILTTAQSIWNQFFNMFGLFFFAMVIMYVVKDYYFKSGGRAFVRLFIFFVILGFGNGFFSNGGQTIKDFNAISGQLQADLTAVVSPDISELNNSLYKELGGEGKQTSTDSIRNSFYTMTVLKPWALINFGKTDIKADKYKEFLVVKGEDKKAKNEKIEKAIKESSESNYYMSSDSFHEKFFIGLTTLVNVIVLGAVVLVISILNPLLQLLALLLILVFPILLGISLFPDKEDVAKNGGALLVGIFFFKGLLGLGFGLVFLLFDLVDRFFGGANLDSFLLSFVLKAGALLIIWRKRNTIMNLAKGNKVSVSELGSTKDFSNEADFFKNGRKSKRSERHGIDEIPDELAPEGEMRQSHSGSGYYEREGAWDDAILNSTVDNLSTDRIFHEKSPNELSGMNRMSQSETSTWDSVSMDGLDQATMNLSELSNDTDSVVIPQSGTPYSSIPSHLMPEDDEDVRSRLRANQHNPYASIVLDSEDEKELKQRMAQSGVYSYEQENESFDPISSYQEEPPVMNEYKDHVAYNQSAPELRIVDEAYFESLDRELSGLRGDSIDEGEQLYA</sequence>
<dbReference type="Proteomes" id="UP000249828">
    <property type="component" value="Unassembled WGS sequence"/>
</dbReference>
<keyword evidence="4" id="KW-1185">Reference proteome</keyword>
<dbReference type="NCBIfam" id="NF046089">
    <property type="entry name" value="CD3337_EF1877"/>
    <property type="match status" value="1"/>
</dbReference>
<feature type="transmembrane region" description="Helical" evidence="2">
    <location>
        <begin position="345"/>
        <end position="363"/>
    </location>
</feature>
<dbReference type="AlphaFoldDB" id="A0A2W3ZDS3"/>
<comment type="caution">
    <text evidence="3">The sequence shown here is derived from an EMBL/GenBank/DDBJ whole genome shotgun (WGS) entry which is preliminary data.</text>
</comment>
<reference evidence="3 4" key="1">
    <citation type="submission" date="2017-11" db="EMBL/GenBank/DDBJ databases">
        <title>Draft genome sequence of Enterococcus plantarum TRW2 strain isolated from lettuce.</title>
        <authorList>
            <person name="Kim E.B."/>
            <person name="Marco M.L."/>
            <person name="Williams T.R."/>
            <person name="You I.H."/>
        </authorList>
    </citation>
    <scope>NUCLEOTIDE SEQUENCE [LARGE SCALE GENOMIC DNA]</scope>
    <source>
        <strain evidence="3 4">TRW2</strain>
    </source>
</reference>
<dbReference type="RefSeq" id="WP_111248268.1">
    <property type="nucleotide sequence ID" value="NZ_PIEU01000088.1"/>
</dbReference>
<feature type="transmembrane region" description="Helical" evidence="2">
    <location>
        <begin position="310"/>
        <end position="333"/>
    </location>
</feature>
<feature type="transmembrane region" description="Helical" evidence="2">
    <location>
        <begin position="84"/>
        <end position="101"/>
    </location>
</feature>
<feature type="transmembrane region" description="Helical" evidence="2">
    <location>
        <begin position="251"/>
        <end position="274"/>
    </location>
</feature>
<feature type="transmembrane region" description="Helical" evidence="2">
    <location>
        <begin position="113"/>
        <end position="130"/>
    </location>
</feature>
<keyword evidence="2" id="KW-1133">Transmembrane helix</keyword>
<organism evidence="3 4">
    <name type="scientific">Enterococcus plantarum</name>
    <dbReference type="NCBI Taxonomy" id="1077675"/>
    <lineage>
        <taxon>Bacteria</taxon>
        <taxon>Bacillati</taxon>
        <taxon>Bacillota</taxon>
        <taxon>Bacilli</taxon>
        <taxon>Lactobacillales</taxon>
        <taxon>Enterococcaceae</taxon>
        <taxon>Enterococcus</taxon>
    </lineage>
</organism>
<feature type="transmembrane region" description="Helical" evidence="2">
    <location>
        <begin position="280"/>
        <end position="298"/>
    </location>
</feature>
<evidence type="ECO:0000256" key="2">
    <source>
        <dbReference type="SAM" id="Phobius"/>
    </source>
</evidence>
<dbReference type="InterPro" id="IPR058112">
    <property type="entry name" value="CD3337_EF1877-like"/>
</dbReference>
<proteinExistence type="predicted"/>
<protein>
    <submittedName>
        <fullName evidence="3">Uncharacterized protein</fullName>
    </submittedName>
</protein>
<dbReference type="EMBL" id="PIEU01000088">
    <property type="protein sequence ID" value="PZL72184.1"/>
    <property type="molecule type" value="Genomic_DNA"/>
</dbReference>
<evidence type="ECO:0000313" key="3">
    <source>
        <dbReference type="EMBL" id="PZL72184.1"/>
    </source>
</evidence>
<feature type="region of interest" description="Disordered" evidence="1">
    <location>
        <begin position="400"/>
        <end position="432"/>
    </location>
</feature>
<evidence type="ECO:0000313" key="4">
    <source>
        <dbReference type="Proteomes" id="UP000249828"/>
    </source>
</evidence>
<evidence type="ECO:0000256" key="1">
    <source>
        <dbReference type="SAM" id="MobiDB-lite"/>
    </source>
</evidence>